<evidence type="ECO:0000313" key="1">
    <source>
        <dbReference type="EMBL" id="KKN39024.1"/>
    </source>
</evidence>
<accession>A0A0F9Q951</accession>
<reference evidence="1" key="1">
    <citation type="journal article" date="2015" name="Nature">
        <title>Complex archaea that bridge the gap between prokaryotes and eukaryotes.</title>
        <authorList>
            <person name="Spang A."/>
            <person name="Saw J.H."/>
            <person name="Jorgensen S.L."/>
            <person name="Zaremba-Niedzwiedzka K."/>
            <person name="Martijn J."/>
            <person name="Lind A.E."/>
            <person name="van Eijk R."/>
            <person name="Schleper C."/>
            <person name="Guy L."/>
            <person name="Ettema T.J."/>
        </authorList>
    </citation>
    <scope>NUCLEOTIDE SEQUENCE</scope>
</reference>
<name>A0A0F9Q951_9ZZZZ</name>
<dbReference type="Gene3D" id="3.40.50.150">
    <property type="entry name" value="Vaccinia Virus protein VP39"/>
    <property type="match status" value="1"/>
</dbReference>
<organism evidence="1">
    <name type="scientific">marine sediment metagenome</name>
    <dbReference type="NCBI Taxonomy" id="412755"/>
    <lineage>
        <taxon>unclassified sequences</taxon>
        <taxon>metagenomes</taxon>
        <taxon>ecological metagenomes</taxon>
    </lineage>
</organism>
<protein>
    <recommendedName>
        <fullName evidence="2">Methyltransferase type 11 domain-containing protein</fullName>
    </recommendedName>
</protein>
<dbReference type="AlphaFoldDB" id="A0A0F9Q951"/>
<sequence length="203" mass="23561">MIEQTPWTTHCPKPYSRLVELEDRTSDPIAIYAERYKGPFIGLPRIQRYKEEIISEFKEDSSVLFLGAGHSGNPNFIFQSSNVAELTVLDYVKEAAYGLSPGIEFIGDDFRTTNKLKTYDYVFSEHTIEHFSRDDILNIVLPKCLRVAKDAVVFVLPYGKNWSDEKSHRCLFYEDDELSARCVRWKKIYNGQELILWFEGEAI</sequence>
<dbReference type="InterPro" id="IPR029063">
    <property type="entry name" value="SAM-dependent_MTases_sf"/>
</dbReference>
<dbReference type="EMBL" id="LAZR01001787">
    <property type="protein sequence ID" value="KKN39024.1"/>
    <property type="molecule type" value="Genomic_DNA"/>
</dbReference>
<comment type="caution">
    <text evidence="1">The sequence shown here is derived from an EMBL/GenBank/DDBJ whole genome shotgun (WGS) entry which is preliminary data.</text>
</comment>
<evidence type="ECO:0008006" key="2">
    <source>
        <dbReference type="Google" id="ProtNLM"/>
    </source>
</evidence>
<dbReference type="SUPFAM" id="SSF53335">
    <property type="entry name" value="S-adenosyl-L-methionine-dependent methyltransferases"/>
    <property type="match status" value="1"/>
</dbReference>
<proteinExistence type="predicted"/>
<gene>
    <name evidence="1" type="ORF">LCGC14_0747480</name>
</gene>